<evidence type="ECO:0000256" key="1">
    <source>
        <dbReference type="ARBA" id="ARBA00023284"/>
    </source>
</evidence>
<sequence>MHRRTFLRSALGVSLGAMVTAPVVGKDAGIAPPLDVEALLFDPEAPVGGNPAGDVTIVAFFDYNCGYCKGSAPTLARLLKTDGKIRLVYKDWPILAKSSVTAARLALAAKYQHRYEAAHHAFMALPGRSMNEEGMGKALKRAGLDVARLNTDAQKHAEPIAGVLKRNNEQAMALQLPGTPVYLVGPYKVAAALDYQGLVDVVADARRRAAER</sequence>
<dbReference type="Gene3D" id="3.40.30.10">
    <property type="entry name" value="Glutaredoxin"/>
    <property type="match status" value="1"/>
</dbReference>
<organism evidence="3 4">
    <name type="scientific">Ancylobacter oerskovii</name>
    <dbReference type="NCBI Taxonomy" id="459519"/>
    <lineage>
        <taxon>Bacteria</taxon>
        <taxon>Pseudomonadati</taxon>
        <taxon>Pseudomonadota</taxon>
        <taxon>Alphaproteobacteria</taxon>
        <taxon>Hyphomicrobiales</taxon>
        <taxon>Xanthobacteraceae</taxon>
        <taxon>Ancylobacter</taxon>
    </lineage>
</organism>
<dbReference type="InterPro" id="IPR036249">
    <property type="entry name" value="Thioredoxin-like_sf"/>
</dbReference>
<dbReference type="RefSeq" id="WP_213353212.1">
    <property type="nucleotide sequence ID" value="NZ_JAHBGB010000033.1"/>
</dbReference>
<dbReference type="InterPro" id="IPR001853">
    <property type="entry name" value="DSBA-like_thioredoxin_dom"/>
</dbReference>
<dbReference type="Proteomes" id="UP001597299">
    <property type="component" value="Unassembled WGS sequence"/>
</dbReference>
<evidence type="ECO:0000313" key="3">
    <source>
        <dbReference type="EMBL" id="MFD2140114.1"/>
    </source>
</evidence>
<evidence type="ECO:0000259" key="2">
    <source>
        <dbReference type="PROSITE" id="PS51352"/>
    </source>
</evidence>
<evidence type="ECO:0000313" key="4">
    <source>
        <dbReference type="Proteomes" id="UP001597299"/>
    </source>
</evidence>
<reference evidence="4" key="1">
    <citation type="journal article" date="2019" name="Int. J. Syst. Evol. Microbiol.">
        <title>The Global Catalogue of Microorganisms (GCM) 10K type strain sequencing project: providing services to taxonomists for standard genome sequencing and annotation.</title>
        <authorList>
            <consortium name="The Broad Institute Genomics Platform"/>
            <consortium name="The Broad Institute Genome Sequencing Center for Infectious Disease"/>
            <person name="Wu L."/>
            <person name="Ma J."/>
        </authorList>
    </citation>
    <scope>NUCLEOTIDE SEQUENCE [LARGE SCALE GENOMIC DNA]</scope>
    <source>
        <strain evidence="4">CCM 7435</strain>
    </source>
</reference>
<dbReference type="SUPFAM" id="SSF52833">
    <property type="entry name" value="Thioredoxin-like"/>
    <property type="match status" value="1"/>
</dbReference>
<proteinExistence type="predicted"/>
<keyword evidence="1" id="KW-0676">Redox-active center</keyword>
<dbReference type="CDD" id="cd03023">
    <property type="entry name" value="DsbA_Com1_like"/>
    <property type="match status" value="1"/>
</dbReference>
<dbReference type="EMBL" id="JBHUHD010000001">
    <property type="protein sequence ID" value="MFD2140114.1"/>
    <property type="molecule type" value="Genomic_DNA"/>
</dbReference>
<dbReference type="PROSITE" id="PS51352">
    <property type="entry name" value="THIOREDOXIN_2"/>
    <property type="match status" value="1"/>
</dbReference>
<protein>
    <submittedName>
        <fullName evidence="3">DsbA family protein</fullName>
    </submittedName>
</protein>
<dbReference type="PROSITE" id="PS00194">
    <property type="entry name" value="THIOREDOXIN_1"/>
    <property type="match status" value="1"/>
</dbReference>
<dbReference type="InterPro" id="IPR013766">
    <property type="entry name" value="Thioredoxin_domain"/>
</dbReference>
<feature type="domain" description="Thioredoxin" evidence="2">
    <location>
        <begin position="25"/>
        <end position="207"/>
    </location>
</feature>
<accession>A0ABW4YVM8</accession>
<comment type="caution">
    <text evidence="3">The sequence shown here is derived from an EMBL/GenBank/DDBJ whole genome shotgun (WGS) entry which is preliminary data.</text>
</comment>
<dbReference type="InterPro" id="IPR017937">
    <property type="entry name" value="Thioredoxin_CS"/>
</dbReference>
<gene>
    <name evidence="3" type="ORF">ACFSNC_06870</name>
</gene>
<dbReference type="Pfam" id="PF01323">
    <property type="entry name" value="DSBA"/>
    <property type="match status" value="1"/>
</dbReference>
<keyword evidence="4" id="KW-1185">Reference proteome</keyword>
<name>A0ABW4YVM8_9HYPH</name>